<dbReference type="InterPro" id="IPR002413">
    <property type="entry name" value="V5_allergen-like"/>
</dbReference>
<dbReference type="Gene3D" id="3.40.33.10">
    <property type="entry name" value="CAP"/>
    <property type="match status" value="1"/>
</dbReference>
<dbReference type="AlphaFoldDB" id="A0A166UEF9"/>
<dbReference type="SUPFAM" id="SSF55797">
    <property type="entry name" value="PR-1-like"/>
    <property type="match status" value="1"/>
</dbReference>
<dbReference type="CDD" id="cd05382">
    <property type="entry name" value="CAP_GAPR1-like"/>
    <property type="match status" value="1"/>
</dbReference>
<gene>
    <name evidence="3" type="ORF">CT0861_12895</name>
</gene>
<evidence type="ECO:0000259" key="2">
    <source>
        <dbReference type="SMART" id="SM00198"/>
    </source>
</evidence>
<sequence length="273" mass="28625">MHFSAGAAVGLGLLSVHVEAIVVPVRDALFPDTTVTVVSTASPVTVTVTATPLPVTVTTTLSSLLSTTLSNSTNSTTTSSTTSTSTTSSISTILTFTSTTSAISTILTFTSTTSAISTILPTNPPTSGLTADQQRALDLHNKYRADVGNAALTWDNDLAKSAQVWADHLTTVGGLEHDKNPGGQGENLALQSGGTSTFYANAVQLWLDEKSLYDNQPIRADGSPNYLNYGHYTQAIWKSTTKVGLALATDAKGTTYVVARYLPPGNYIGQMPY</sequence>
<organism evidence="3 4">
    <name type="scientific">Colletotrichum tofieldiae</name>
    <dbReference type="NCBI Taxonomy" id="708197"/>
    <lineage>
        <taxon>Eukaryota</taxon>
        <taxon>Fungi</taxon>
        <taxon>Dikarya</taxon>
        <taxon>Ascomycota</taxon>
        <taxon>Pezizomycotina</taxon>
        <taxon>Sordariomycetes</taxon>
        <taxon>Hypocreomycetidae</taxon>
        <taxon>Glomerellales</taxon>
        <taxon>Glomerellaceae</taxon>
        <taxon>Colletotrichum</taxon>
        <taxon>Colletotrichum spaethianum species complex</taxon>
    </lineage>
</organism>
<dbReference type="SMART" id="SM00198">
    <property type="entry name" value="SCP"/>
    <property type="match status" value="1"/>
</dbReference>
<evidence type="ECO:0000256" key="1">
    <source>
        <dbReference type="SAM" id="SignalP"/>
    </source>
</evidence>
<protein>
    <submittedName>
        <fullName evidence="3">SCP-like extracellular protein</fullName>
    </submittedName>
</protein>
<proteinExistence type="predicted"/>
<dbReference type="PRINTS" id="PR00837">
    <property type="entry name" value="V5TPXLIKE"/>
</dbReference>
<reference evidence="3 4" key="1">
    <citation type="submission" date="2015-06" db="EMBL/GenBank/DDBJ databases">
        <title>Survival trade-offs in plant roots during colonization by closely related pathogenic and mutualistic fungi.</title>
        <authorList>
            <person name="Hacquard S."/>
            <person name="Kracher B."/>
            <person name="Hiruma K."/>
            <person name="Weinman A."/>
            <person name="Muench P."/>
            <person name="Garrido Oter R."/>
            <person name="Ver Loren van Themaat E."/>
            <person name="Dallerey J.-F."/>
            <person name="Damm U."/>
            <person name="Henrissat B."/>
            <person name="Lespinet O."/>
            <person name="Thon M."/>
            <person name="Kemen E."/>
            <person name="McHardy A.C."/>
            <person name="Schulze-Lefert P."/>
            <person name="O'Connell R.J."/>
        </authorList>
    </citation>
    <scope>NUCLEOTIDE SEQUENCE [LARGE SCALE GENOMIC DNA]</scope>
    <source>
        <strain evidence="3 4">0861</strain>
    </source>
</reference>
<dbReference type="InterPro" id="IPR034113">
    <property type="entry name" value="SCP_GAPR1-like"/>
</dbReference>
<keyword evidence="1" id="KW-0732">Signal</keyword>
<dbReference type="STRING" id="708197.A0A166UEF9"/>
<dbReference type="Proteomes" id="UP000076552">
    <property type="component" value="Unassembled WGS sequence"/>
</dbReference>
<evidence type="ECO:0000313" key="3">
    <source>
        <dbReference type="EMBL" id="KZL73313.1"/>
    </source>
</evidence>
<keyword evidence="4" id="KW-1185">Reference proteome</keyword>
<dbReference type="PANTHER" id="PTHR10334">
    <property type="entry name" value="CYSTEINE-RICH SECRETORY PROTEIN-RELATED"/>
    <property type="match status" value="1"/>
</dbReference>
<evidence type="ECO:0000313" key="4">
    <source>
        <dbReference type="Proteomes" id="UP000076552"/>
    </source>
</evidence>
<accession>A0A166UEF9</accession>
<dbReference type="InterPro" id="IPR014044">
    <property type="entry name" value="CAP_dom"/>
</dbReference>
<feature type="chain" id="PRO_5007880542" evidence="1">
    <location>
        <begin position="21"/>
        <end position="273"/>
    </location>
</feature>
<dbReference type="Pfam" id="PF00188">
    <property type="entry name" value="CAP"/>
    <property type="match status" value="1"/>
</dbReference>
<dbReference type="PRINTS" id="PR00838">
    <property type="entry name" value="V5ALLERGEN"/>
</dbReference>
<comment type="caution">
    <text evidence="3">The sequence shown here is derived from an EMBL/GenBank/DDBJ whole genome shotgun (WGS) entry which is preliminary data.</text>
</comment>
<feature type="domain" description="SCP" evidence="2">
    <location>
        <begin position="131"/>
        <end position="269"/>
    </location>
</feature>
<dbReference type="EMBL" id="LFIV01000046">
    <property type="protein sequence ID" value="KZL73313.1"/>
    <property type="molecule type" value="Genomic_DNA"/>
</dbReference>
<feature type="signal peptide" evidence="1">
    <location>
        <begin position="1"/>
        <end position="20"/>
    </location>
</feature>
<dbReference type="InterPro" id="IPR001283">
    <property type="entry name" value="CRISP-related"/>
</dbReference>
<dbReference type="FunFam" id="3.40.33.10:FF:000010">
    <property type="entry name" value="Predicted protein"/>
    <property type="match status" value="1"/>
</dbReference>
<name>A0A166UEF9_9PEZI</name>
<dbReference type="InterPro" id="IPR035940">
    <property type="entry name" value="CAP_sf"/>
</dbReference>